<dbReference type="Proteomes" id="UP000002051">
    <property type="component" value="Unassembled WGS sequence"/>
</dbReference>
<dbReference type="PANTHER" id="PTHR33450:SF4">
    <property type="entry name" value="OS04G0665666 PROTEIN"/>
    <property type="match status" value="1"/>
</dbReference>
<accession>A0A072VJA5</accession>
<reference evidence="2" key="3">
    <citation type="submission" date="2015-04" db="UniProtKB">
        <authorList>
            <consortium name="EnsemblPlants"/>
        </authorList>
    </citation>
    <scope>IDENTIFICATION</scope>
    <source>
        <strain evidence="2">cv. Jemalong A17</strain>
    </source>
</reference>
<dbReference type="STRING" id="3880.A0A072VJA5"/>
<sequence>MAKMFSPSHFNTSHPLPIYSLKSSSTSSSSTLTSTKIKNLIHTLIVSSMCRIIRALSKVKSSLVEILKDNKPNIHLPYSSHKKHSSKTKKIIMGSFRLHYNWASSRSSSHVVMPVPSRVFEGLPKAVTLSEHAKSHDNGEDCCHDSELASYLQWLEENDDIEGDGYKGSEKEGESIKDVDMLAEMFIANCHEKFKVEKEESYRRVYNLKSTAGVIIKAKLS</sequence>
<dbReference type="Pfam" id="PF05553">
    <property type="entry name" value="DUF761"/>
    <property type="match status" value="1"/>
</dbReference>
<dbReference type="EnsemblPlants" id="KEH41696">
    <property type="protein sequence ID" value="KEH41696"/>
    <property type="gene ID" value="MTR_1g053900"/>
</dbReference>
<proteinExistence type="predicted"/>
<dbReference type="InterPro" id="IPR008480">
    <property type="entry name" value="DUF761_pln"/>
</dbReference>
<dbReference type="AlphaFoldDB" id="A0A072VJA5"/>
<name>A0A072VJA5_MEDTR</name>
<organism evidence="1 3">
    <name type="scientific">Medicago truncatula</name>
    <name type="common">Barrel medic</name>
    <name type="synonym">Medicago tribuloides</name>
    <dbReference type="NCBI Taxonomy" id="3880"/>
    <lineage>
        <taxon>Eukaryota</taxon>
        <taxon>Viridiplantae</taxon>
        <taxon>Streptophyta</taxon>
        <taxon>Embryophyta</taxon>
        <taxon>Tracheophyta</taxon>
        <taxon>Spermatophyta</taxon>
        <taxon>Magnoliopsida</taxon>
        <taxon>eudicotyledons</taxon>
        <taxon>Gunneridae</taxon>
        <taxon>Pentapetalae</taxon>
        <taxon>rosids</taxon>
        <taxon>fabids</taxon>
        <taxon>Fabales</taxon>
        <taxon>Fabaceae</taxon>
        <taxon>Papilionoideae</taxon>
        <taxon>50 kb inversion clade</taxon>
        <taxon>NPAAA clade</taxon>
        <taxon>Hologalegina</taxon>
        <taxon>IRL clade</taxon>
        <taxon>Trifolieae</taxon>
        <taxon>Medicago</taxon>
    </lineage>
</organism>
<reference evidence="1 3" key="1">
    <citation type="journal article" date="2011" name="Nature">
        <title>The Medicago genome provides insight into the evolution of rhizobial symbioses.</title>
        <authorList>
            <person name="Young N.D."/>
            <person name="Debelle F."/>
            <person name="Oldroyd G.E."/>
            <person name="Geurts R."/>
            <person name="Cannon S.B."/>
            <person name="Udvardi M.K."/>
            <person name="Benedito V.A."/>
            <person name="Mayer K.F."/>
            <person name="Gouzy J."/>
            <person name="Schoof H."/>
            <person name="Van de Peer Y."/>
            <person name="Proost S."/>
            <person name="Cook D.R."/>
            <person name="Meyers B.C."/>
            <person name="Spannagl M."/>
            <person name="Cheung F."/>
            <person name="De Mita S."/>
            <person name="Krishnakumar V."/>
            <person name="Gundlach H."/>
            <person name="Zhou S."/>
            <person name="Mudge J."/>
            <person name="Bharti A.K."/>
            <person name="Murray J.D."/>
            <person name="Naoumkina M.A."/>
            <person name="Rosen B."/>
            <person name="Silverstein K.A."/>
            <person name="Tang H."/>
            <person name="Rombauts S."/>
            <person name="Zhao P.X."/>
            <person name="Zhou P."/>
            <person name="Barbe V."/>
            <person name="Bardou P."/>
            <person name="Bechner M."/>
            <person name="Bellec A."/>
            <person name="Berger A."/>
            <person name="Berges H."/>
            <person name="Bidwell S."/>
            <person name="Bisseling T."/>
            <person name="Choisne N."/>
            <person name="Couloux A."/>
            <person name="Denny R."/>
            <person name="Deshpande S."/>
            <person name="Dai X."/>
            <person name="Doyle J.J."/>
            <person name="Dudez A.M."/>
            <person name="Farmer A.D."/>
            <person name="Fouteau S."/>
            <person name="Franken C."/>
            <person name="Gibelin C."/>
            <person name="Gish J."/>
            <person name="Goldstein S."/>
            <person name="Gonzalez A.J."/>
            <person name="Green P.J."/>
            <person name="Hallab A."/>
            <person name="Hartog M."/>
            <person name="Hua A."/>
            <person name="Humphray S.J."/>
            <person name="Jeong D.H."/>
            <person name="Jing Y."/>
            <person name="Jocker A."/>
            <person name="Kenton S.M."/>
            <person name="Kim D.J."/>
            <person name="Klee K."/>
            <person name="Lai H."/>
            <person name="Lang C."/>
            <person name="Lin S."/>
            <person name="Macmil S.L."/>
            <person name="Magdelenat G."/>
            <person name="Matthews L."/>
            <person name="McCorrison J."/>
            <person name="Monaghan E.L."/>
            <person name="Mun J.H."/>
            <person name="Najar F.Z."/>
            <person name="Nicholson C."/>
            <person name="Noirot C."/>
            <person name="O'Bleness M."/>
            <person name="Paule C.R."/>
            <person name="Poulain J."/>
            <person name="Prion F."/>
            <person name="Qin B."/>
            <person name="Qu C."/>
            <person name="Retzel E.F."/>
            <person name="Riddle C."/>
            <person name="Sallet E."/>
            <person name="Samain S."/>
            <person name="Samson N."/>
            <person name="Sanders I."/>
            <person name="Saurat O."/>
            <person name="Scarpelli C."/>
            <person name="Schiex T."/>
            <person name="Segurens B."/>
            <person name="Severin A.J."/>
            <person name="Sherrier D.J."/>
            <person name="Shi R."/>
            <person name="Sims S."/>
            <person name="Singer S.R."/>
            <person name="Sinharoy S."/>
            <person name="Sterck L."/>
            <person name="Viollet A."/>
            <person name="Wang B.B."/>
            <person name="Wang K."/>
            <person name="Wang M."/>
            <person name="Wang X."/>
            <person name="Warfsmann J."/>
            <person name="Weissenbach J."/>
            <person name="White D.D."/>
            <person name="White J.D."/>
            <person name="Wiley G.B."/>
            <person name="Wincker P."/>
            <person name="Xing Y."/>
            <person name="Yang L."/>
            <person name="Yao Z."/>
            <person name="Ying F."/>
            <person name="Zhai J."/>
            <person name="Zhou L."/>
            <person name="Zuber A."/>
            <person name="Denarie J."/>
            <person name="Dixon R.A."/>
            <person name="May G.D."/>
            <person name="Schwartz D.C."/>
            <person name="Rogers J."/>
            <person name="Quetier F."/>
            <person name="Town C.D."/>
            <person name="Roe B.A."/>
        </authorList>
    </citation>
    <scope>NUCLEOTIDE SEQUENCE [LARGE SCALE GENOMIC DNA]</scope>
    <source>
        <strain evidence="1">A17</strain>
        <strain evidence="2 3">cv. Jemalong A17</strain>
    </source>
</reference>
<evidence type="ECO:0000313" key="1">
    <source>
        <dbReference type="EMBL" id="KEH41696.1"/>
    </source>
</evidence>
<protein>
    <submittedName>
        <fullName evidence="1">DUF761 domain protein</fullName>
    </submittedName>
</protein>
<dbReference type="HOGENOM" id="CLU_094748_1_0_1"/>
<gene>
    <name evidence="1" type="ordered locus">MTR_1g053900</name>
</gene>
<evidence type="ECO:0000313" key="3">
    <source>
        <dbReference type="Proteomes" id="UP000002051"/>
    </source>
</evidence>
<dbReference type="PANTHER" id="PTHR33450">
    <property type="entry name" value="EMB|CAB67623.1-RELATED"/>
    <property type="match status" value="1"/>
</dbReference>
<reference evidence="1 3" key="2">
    <citation type="journal article" date="2014" name="BMC Genomics">
        <title>An improved genome release (version Mt4.0) for the model legume Medicago truncatula.</title>
        <authorList>
            <person name="Tang H."/>
            <person name="Krishnakumar V."/>
            <person name="Bidwell S."/>
            <person name="Rosen B."/>
            <person name="Chan A."/>
            <person name="Zhou S."/>
            <person name="Gentzbittel L."/>
            <person name="Childs K.L."/>
            <person name="Yandell M."/>
            <person name="Gundlach H."/>
            <person name="Mayer K.F."/>
            <person name="Schwartz D.C."/>
            <person name="Town C.D."/>
        </authorList>
    </citation>
    <scope>GENOME REANNOTATION</scope>
    <source>
        <strain evidence="1">A17</strain>
        <strain evidence="2 3">cv. Jemalong A17</strain>
    </source>
</reference>
<keyword evidence="3" id="KW-1185">Reference proteome</keyword>
<dbReference type="EMBL" id="CM001217">
    <property type="protein sequence ID" value="KEH41696.1"/>
    <property type="molecule type" value="Genomic_DNA"/>
</dbReference>
<evidence type="ECO:0000313" key="2">
    <source>
        <dbReference type="EnsemblPlants" id="KEH41696"/>
    </source>
</evidence>